<evidence type="ECO:0000256" key="2">
    <source>
        <dbReference type="SAM" id="Phobius"/>
    </source>
</evidence>
<dbReference type="STRING" id="1834516.BL253_35720"/>
<keyword evidence="2" id="KW-1133">Transmembrane helix</keyword>
<reference evidence="4" key="1">
    <citation type="submission" date="2016-10" db="EMBL/GenBank/DDBJ databases">
        <title>Frankia sp. NRRL B-16386 Genome sequencing.</title>
        <authorList>
            <person name="Ghodhbane-Gtari F."/>
            <person name="Swanson E."/>
            <person name="Gueddou A."/>
            <person name="Hezbri K."/>
            <person name="Ktari K."/>
            <person name="Nouioui I."/>
            <person name="Morris K."/>
            <person name="Simpson S."/>
            <person name="Abebe-Akele F."/>
            <person name="Thomas K."/>
            <person name="Gtari M."/>
            <person name="Tisa L.S."/>
        </authorList>
    </citation>
    <scope>NUCLEOTIDE SEQUENCE [LARGE SCALE GENOMIC DNA]</scope>
    <source>
        <strain evidence="4">NRRL B-16386</strain>
    </source>
</reference>
<dbReference type="OrthoDB" id="3468798at2"/>
<dbReference type="Gene3D" id="2.120.10.30">
    <property type="entry name" value="TolB, C-terminal domain"/>
    <property type="match status" value="1"/>
</dbReference>
<keyword evidence="4" id="KW-1185">Reference proteome</keyword>
<dbReference type="EMBL" id="MOMC01000109">
    <property type="protein sequence ID" value="ONH22387.1"/>
    <property type="molecule type" value="Genomic_DNA"/>
</dbReference>
<proteinExistence type="predicted"/>
<comment type="caution">
    <text evidence="3">The sequence shown here is derived from an EMBL/GenBank/DDBJ whole genome shotgun (WGS) entry which is preliminary data.</text>
</comment>
<evidence type="ECO:0000313" key="3">
    <source>
        <dbReference type="EMBL" id="ONH22387.1"/>
    </source>
</evidence>
<feature type="compositionally biased region" description="Low complexity" evidence="1">
    <location>
        <begin position="19"/>
        <end position="31"/>
    </location>
</feature>
<dbReference type="Proteomes" id="UP000188929">
    <property type="component" value="Unassembled WGS sequence"/>
</dbReference>
<sequence>MTALEDRLRDATTATAELVTRTSPSSSVPRSGSEPAARRGAEPVAVSPASLARERWHQRGAPQGGEGRGPARWLVPALVAVVVLLVVGGTVLLPQVVGQSHRPPAATVTPAVSPARYFVTNMGGAGAGYLEIAVRDALTGEVTDTVPPASGTVFSAVSATADPLVFYVKGNASGDAARAYRLTISAAGKVVSLSEVGTVSRPEGGGSFAASPDGNRLAFPAPSPVTNGKLPPAGIDVVDVRTGRATRFTADRPGGTTDLSWSADGRYLAFQFSDMGARQPADKAGLWLLDTSRRGGDLLANARRVVGWSAGGNGYASSILSADGRRIYAIDAQQRDDGTPVTRVIELDAATGKQLRVLFEQPYANHGNTIWAFFSMALDPSGRLLMVVDAVGGAYRIDIATTRATRIPFLRGTIPNSIAW</sequence>
<dbReference type="SUPFAM" id="SSF82171">
    <property type="entry name" value="DPP6 N-terminal domain-like"/>
    <property type="match status" value="1"/>
</dbReference>
<keyword evidence="2" id="KW-0812">Transmembrane</keyword>
<feature type="transmembrane region" description="Helical" evidence="2">
    <location>
        <begin position="73"/>
        <end position="93"/>
    </location>
</feature>
<gene>
    <name evidence="3" type="ORF">BL253_35720</name>
</gene>
<evidence type="ECO:0000256" key="1">
    <source>
        <dbReference type="SAM" id="MobiDB-lite"/>
    </source>
</evidence>
<feature type="compositionally biased region" description="Basic and acidic residues" evidence="1">
    <location>
        <begin position="1"/>
        <end position="10"/>
    </location>
</feature>
<evidence type="ECO:0000313" key="4">
    <source>
        <dbReference type="Proteomes" id="UP000188929"/>
    </source>
</evidence>
<dbReference type="AlphaFoldDB" id="A0A1V2HZX0"/>
<keyword evidence="2" id="KW-0472">Membrane</keyword>
<name>A0A1V2HZX0_9ACTN</name>
<dbReference type="RefSeq" id="WP_076822438.1">
    <property type="nucleotide sequence ID" value="NZ_MOMC01000109.1"/>
</dbReference>
<protein>
    <submittedName>
        <fullName evidence="3">Uncharacterized protein</fullName>
    </submittedName>
</protein>
<accession>A0A1V2HZX0</accession>
<dbReference type="InterPro" id="IPR011042">
    <property type="entry name" value="6-blade_b-propeller_TolB-like"/>
</dbReference>
<feature type="region of interest" description="Disordered" evidence="1">
    <location>
        <begin position="1"/>
        <end position="53"/>
    </location>
</feature>
<organism evidence="3 4">
    <name type="scientific">Pseudofrankia asymbiotica</name>
    <dbReference type="NCBI Taxonomy" id="1834516"/>
    <lineage>
        <taxon>Bacteria</taxon>
        <taxon>Bacillati</taxon>
        <taxon>Actinomycetota</taxon>
        <taxon>Actinomycetes</taxon>
        <taxon>Frankiales</taxon>
        <taxon>Frankiaceae</taxon>
        <taxon>Pseudofrankia</taxon>
    </lineage>
</organism>